<dbReference type="InterPro" id="IPR036770">
    <property type="entry name" value="Ankyrin_rpt-contain_sf"/>
</dbReference>
<feature type="region of interest" description="Disordered" evidence="4">
    <location>
        <begin position="752"/>
        <end position="794"/>
    </location>
</feature>
<evidence type="ECO:0000313" key="5">
    <source>
        <dbReference type="EMBL" id="TGO47905.1"/>
    </source>
</evidence>
<evidence type="ECO:0000313" key="6">
    <source>
        <dbReference type="Proteomes" id="UP000297527"/>
    </source>
</evidence>
<dbReference type="SMART" id="SM00248">
    <property type="entry name" value="ANK"/>
    <property type="match status" value="3"/>
</dbReference>
<name>A0A4Z1HGH1_9HELO</name>
<protein>
    <submittedName>
        <fullName evidence="5">Uncharacterized protein</fullName>
    </submittedName>
</protein>
<feature type="repeat" description="ANK" evidence="3">
    <location>
        <begin position="676"/>
        <end position="708"/>
    </location>
</feature>
<feature type="compositionally biased region" description="Polar residues" evidence="4">
    <location>
        <begin position="784"/>
        <end position="794"/>
    </location>
</feature>
<organism evidence="5 6">
    <name type="scientific">Botryotinia convoluta</name>
    <dbReference type="NCBI Taxonomy" id="54673"/>
    <lineage>
        <taxon>Eukaryota</taxon>
        <taxon>Fungi</taxon>
        <taxon>Dikarya</taxon>
        <taxon>Ascomycota</taxon>
        <taxon>Pezizomycotina</taxon>
        <taxon>Leotiomycetes</taxon>
        <taxon>Helotiales</taxon>
        <taxon>Sclerotiniaceae</taxon>
        <taxon>Botryotinia</taxon>
    </lineage>
</organism>
<dbReference type="OrthoDB" id="194358at2759"/>
<dbReference type="PROSITE" id="PS50088">
    <property type="entry name" value="ANK_REPEAT"/>
    <property type="match status" value="1"/>
</dbReference>
<dbReference type="EMBL" id="PQXN01000258">
    <property type="protein sequence ID" value="TGO47905.1"/>
    <property type="molecule type" value="Genomic_DNA"/>
</dbReference>
<comment type="caution">
    <text evidence="5">The sequence shown here is derived from an EMBL/GenBank/DDBJ whole genome shotgun (WGS) entry which is preliminary data.</text>
</comment>
<dbReference type="InterPro" id="IPR002110">
    <property type="entry name" value="Ankyrin_rpt"/>
</dbReference>
<dbReference type="PANTHER" id="PTHR24198">
    <property type="entry name" value="ANKYRIN REPEAT AND PROTEIN KINASE DOMAIN-CONTAINING PROTEIN"/>
    <property type="match status" value="1"/>
</dbReference>
<keyword evidence="6" id="KW-1185">Reference proteome</keyword>
<dbReference type="Pfam" id="PF00023">
    <property type="entry name" value="Ank"/>
    <property type="match status" value="2"/>
</dbReference>
<evidence type="ECO:0000256" key="4">
    <source>
        <dbReference type="SAM" id="MobiDB-lite"/>
    </source>
</evidence>
<sequence>MFSNSGLSMFYQSTWSEISNDVLLLFDETRSSYRLWTFGYYHYTILSCCDFTYFLGLDDHLPADHLDCVMGSLRPSALHWAAMIALPDICTALINRGADVSAPSVVGSPIECAILHNNAIYENKQLPSERKLVDHRHWRWDSRKKVSKHLIMAGADLDNIDVIGLLYRHSTTFTFYYDESDTDFFRVIFDNNPTFSVESLFAFLLYTLRERDMNDEYSELRYNNASLPVELLAWEARTNFAHFAPDILPLFLGIIHDDLAILDYTPSSLEFFLDINFLGISRNDRMNTTPISQEHTEHWMTKLSALIVNPSNYLEKIVSEAFHSAEFVTYKAVFGFIFRLWDNNILLDFNWRNKVGNTILHEFLEKVDLEDGWESAHTFILTAVLECQANLTISNNLNITPIELLMSRTNSNSDEMLSFVKVWRAGDISGACEKNPGLLERLLDAANSVDKVEYIFGQLAKDLDRHMQLLHSLLPRFCKADYMKVAFSLSLKHKAQGNKVSAPDEEGSHEVCSDDRSSVVGEHKAYTSTDEEENGDNGSSMDVLTRRGKYSITKDIHSSFSFVEKDQDNGLPAIESFEYACSVVKTENVPINKTLAESGGSLAVDEKTHSYLHLLSGSHDSADFWELRLLLAHDPDLEIRNHQDLTPLAIAIRSKNLRAMYALLISGANIGAHLSHRQTYLHLACCPGNEEAVWALLSAGADLPHKDDNGYTAEDLAVIIGRSDIVDLFPGRGDNGSWAGSHYSEYSTDEYLDGKLSNSEESDISDSGQLPPLSTPQDLAFRPKSSQSTSTLGE</sequence>
<evidence type="ECO:0000256" key="2">
    <source>
        <dbReference type="ARBA" id="ARBA00023043"/>
    </source>
</evidence>
<evidence type="ECO:0000256" key="1">
    <source>
        <dbReference type="ARBA" id="ARBA00022737"/>
    </source>
</evidence>
<dbReference type="PROSITE" id="PS50297">
    <property type="entry name" value="ANK_REP_REGION"/>
    <property type="match status" value="1"/>
</dbReference>
<evidence type="ECO:0000256" key="3">
    <source>
        <dbReference type="PROSITE-ProRule" id="PRU00023"/>
    </source>
</evidence>
<dbReference type="SUPFAM" id="SSF48403">
    <property type="entry name" value="Ankyrin repeat"/>
    <property type="match status" value="1"/>
</dbReference>
<keyword evidence="2 3" id="KW-0040">ANK repeat</keyword>
<dbReference type="AlphaFoldDB" id="A0A4Z1HGH1"/>
<keyword evidence="1" id="KW-0677">Repeat</keyword>
<reference evidence="5 6" key="1">
    <citation type="submission" date="2017-12" db="EMBL/GenBank/DDBJ databases">
        <title>Comparative genomics of Botrytis spp.</title>
        <authorList>
            <person name="Valero-Jimenez C.A."/>
            <person name="Tapia P."/>
            <person name="Veloso J."/>
            <person name="Silva-Moreno E."/>
            <person name="Staats M."/>
            <person name="Valdes J.H."/>
            <person name="Van Kan J.A.L."/>
        </authorList>
    </citation>
    <scope>NUCLEOTIDE SEQUENCE [LARGE SCALE GENOMIC DNA]</scope>
    <source>
        <strain evidence="5 6">MUCL11595</strain>
    </source>
</reference>
<proteinExistence type="predicted"/>
<accession>A0A4Z1HGH1</accession>
<dbReference type="PANTHER" id="PTHR24198:SF165">
    <property type="entry name" value="ANKYRIN REPEAT-CONTAINING PROTEIN-RELATED"/>
    <property type="match status" value="1"/>
</dbReference>
<gene>
    <name evidence="5" type="ORF">BCON_0259g00140</name>
</gene>
<dbReference type="Gene3D" id="1.25.40.20">
    <property type="entry name" value="Ankyrin repeat-containing domain"/>
    <property type="match status" value="2"/>
</dbReference>
<dbReference type="Proteomes" id="UP000297527">
    <property type="component" value="Unassembled WGS sequence"/>
</dbReference>